<evidence type="ECO:0000256" key="2">
    <source>
        <dbReference type="ARBA" id="ARBA00022747"/>
    </source>
</evidence>
<dbReference type="InterPro" id="IPR044946">
    <property type="entry name" value="Restrct_endonuc_typeI_TRD_sf"/>
</dbReference>
<evidence type="ECO:0000313" key="5">
    <source>
        <dbReference type="EMBL" id="GGH68667.1"/>
    </source>
</evidence>
<sequence length="427" mass="47414">MHERTKVADFKKTKIGNLAEVYTGGTPNKSIPTYWNNGTIPWMASGDIHLKRIKKVPGSISKLGFQNSNTRMLPKDTVMIAMNGQGRTRGTVAILESELCCNQSLAGIVPNASLAIPRYVFYNLESRYEEIRNITGNDTRSGLNLKLIRDIDIDLPPLKEQQKIAEILSSIDEAIEKTEVIIKQTEIVKKGLMQQLLTKGIGHTAYKHTEIGKTPVNWSVVPLSKLINNLQAGVSVNSENRSVCEGEKGILKTSAVTNRAFNPSEHKAILPTEVVRAKTSPKKNSIIISRMNTPALVGASSFVDKDYTDLYLPDRLWQAEINSEYAISLWLSYVLTWSTMRERISNIATGTSGSMKNITKAAFLSLSIALPSLVEQKQIADILFSIDQKLESEEQKVGKLNSLKRSLMQSLLTGKVRVNVYQPEVLI</sequence>
<dbReference type="Proteomes" id="UP000652153">
    <property type="component" value="Unassembled WGS sequence"/>
</dbReference>
<dbReference type="EMBL" id="BMFU01000012">
    <property type="protein sequence ID" value="GGH68667.1"/>
    <property type="molecule type" value="Genomic_DNA"/>
</dbReference>
<keyword evidence="2" id="KW-0680">Restriction system</keyword>
<dbReference type="PANTHER" id="PTHR30408">
    <property type="entry name" value="TYPE-1 RESTRICTION ENZYME ECOKI SPECIFICITY PROTEIN"/>
    <property type="match status" value="1"/>
</dbReference>
<dbReference type="Gene3D" id="3.90.220.20">
    <property type="entry name" value="DNA methylase specificity domains"/>
    <property type="match status" value="2"/>
</dbReference>
<feature type="domain" description="Type I restriction modification DNA specificity" evidence="4">
    <location>
        <begin position="9"/>
        <end position="178"/>
    </location>
</feature>
<keyword evidence="6" id="KW-1185">Reference proteome</keyword>
<dbReference type="RefSeq" id="WP_188594413.1">
    <property type="nucleotide sequence ID" value="NZ_BMFU01000012.1"/>
</dbReference>
<keyword evidence="3" id="KW-0238">DNA-binding</keyword>
<evidence type="ECO:0000256" key="3">
    <source>
        <dbReference type="ARBA" id="ARBA00023125"/>
    </source>
</evidence>
<dbReference type="CDD" id="cd17294">
    <property type="entry name" value="RMtype1_S_MmaC7ORF19P_TRD1-CR1_like"/>
    <property type="match status" value="1"/>
</dbReference>
<dbReference type="SUPFAM" id="SSF116734">
    <property type="entry name" value="DNA methylase specificity domain"/>
    <property type="match status" value="2"/>
</dbReference>
<evidence type="ECO:0000313" key="6">
    <source>
        <dbReference type="Proteomes" id="UP000652153"/>
    </source>
</evidence>
<gene>
    <name evidence="5" type="ORF">GCM10008014_51330</name>
</gene>
<feature type="domain" description="Type I restriction modification DNA specificity" evidence="4">
    <location>
        <begin position="277"/>
        <end position="396"/>
    </location>
</feature>
<protein>
    <recommendedName>
        <fullName evidence="4">Type I restriction modification DNA specificity domain-containing protein</fullName>
    </recommendedName>
</protein>
<evidence type="ECO:0000259" key="4">
    <source>
        <dbReference type="Pfam" id="PF01420"/>
    </source>
</evidence>
<dbReference type="InterPro" id="IPR052021">
    <property type="entry name" value="Type-I_RS_S_subunit"/>
</dbReference>
<comment type="similarity">
    <text evidence="1">Belongs to the type-I restriction system S methylase family.</text>
</comment>
<accession>A0ABQ1ZJ61</accession>
<name>A0ABQ1ZJ61_9BACL</name>
<reference evidence="6" key="1">
    <citation type="journal article" date="2019" name="Int. J. Syst. Evol. Microbiol.">
        <title>The Global Catalogue of Microorganisms (GCM) 10K type strain sequencing project: providing services to taxonomists for standard genome sequencing and annotation.</title>
        <authorList>
            <consortium name="The Broad Institute Genomics Platform"/>
            <consortium name="The Broad Institute Genome Sequencing Center for Infectious Disease"/>
            <person name="Wu L."/>
            <person name="Ma J."/>
        </authorList>
    </citation>
    <scope>NUCLEOTIDE SEQUENCE [LARGE SCALE GENOMIC DNA]</scope>
    <source>
        <strain evidence="6">CGMCC 1.12770</strain>
    </source>
</reference>
<dbReference type="PANTHER" id="PTHR30408:SF12">
    <property type="entry name" value="TYPE I RESTRICTION ENZYME MJAVIII SPECIFICITY SUBUNIT"/>
    <property type="match status" value="1"/>
</dbReference>
<dbReference type="InterPro" id="IPR000055">
    <property type="entry name" value="Restrct_endonuc_typeI_TRD"/>
</dbReference>
<dbReference type="Pfam" id="PF01420">
    <property type="entry name" value="Methylase_S"/>
    <property type="match status" value="2"/>
</dbReference>
<comment type="caution">
    <text evidence="5">The sequence shown here is derived from an EMBL/GenBank/DDBJ whole genome shotgun (WGS) entry which is preliminary data.</text>
</comment>
<dbReference type="Gene3D" id="1.10.287.1120">
    <property type="entry name" value="Bipartite methylase S protein"/>
    <property type="match status" value="1"/>
</dbReference>
<organism evidence="5 6">
    <name type="scientific">Paenibacillus silvae</name>
    <dbReference type="NCBI Taxonomy" id="1325358"/>
    <lineage>
        <taxon>Bacteria</taxon>
        <taxon>Bacillati</taxon>
        <taxon>Bacillota</taxon>
        <taxon>Bacilli</taxon>
        <taxon>Bacillales</taxon>
        <taxon>Paenibacillaceae</taxon>
        <taxon>Paenibacillus</taxon>
    </lineage>
</organism>
<evidence type="ECO:0000256" key="1">
    <source>
        <dbReference type="ARBA" id="ARBA00010923"/>
    </source>
</evidence>
<proteinExistence type="inferred from homology"/>